<evidence type="ECO:0000259" key="1">
    <source>
        <dbReference type="Pfam" id="PF01814"/>
    </source>
</evidence>
<reference evidence="2 3" key="1">
    <citation type="journal article" date="2016" name="Sci. Rep.">
        <title>Metabolic traits of an uncultured archaeal lineage -MSBL1- from brine pools of the Red Sea.</title>
        <authorList>
            <person name="Mwirichia R."/>
            <person name="Alam I."/>
            <person name="Rashid M."/>
            <person name="Vinu M."/>
            <person name="Ba-Alawi W."/>
            <person name="Anthony Kamau A."/>
            <person name="Kamanda Ngugi D."/>
            <person name="Goker M."/>
            <person name="Klenk H.P."/>
            <person name="Bajic V."/>
            <person name="Stingl U."/>
        </authorList>
    </citation>
    <scope>NUCLEOTIDE SEQUENCE [LARGE SCALE GENOMIC DNA]</scope>
    <source>
        <strain evidence="2">SCGC-AAA259E19</strain>
    </source>
</reference>
<protein>
    <recommendedName>
        <fullName evidence="1">Hemerythrin-like domain-containing protein</fullName>
    </recommendedName>
</protein>
<evidence type="ECO:0000313" key="3">
    <source>
        <dbReference type="Proteomes" id="UP000070284"/>
    </source>
</evidence>
<dbReference type="Proteomes" id="UP000070284">
    <property type="component" value="Unassembled WGS sequence"/>
</dbReference>
<proteinExistence type="predicted"/>
<accession>A0A133UKN5</accession>
<sequence>MSLVELTEEQKQEHRVIEEALNILDRISGRLENDRNVDPEIIRKTLDFLRTFADKCHHGKEQDLLFAALEIKGMSRKESPIGLLVREHEIARNYIQNMERALKDYKMGDETADKDIVQNACMYIELLRQHIDKEDDLLYPMAEKNLSNTEKKEILDAYDRFESEIIGEGVHERYHQMIEDLKTRIE</sequence>
<dbReference type="PANTHER" id="PTHR39966">
    <property type="entry name" value="BLL2471 PROTEIN-RELATED"/>
    <property type="match status" value="1"/>
</dbReference>
<comment type="caution">
    <text evidence="2">The sequence shown here is derived from an EMBL/GenBank/DDBJ whole genome shotgun (WGS) entry which is preliminary data.</text>
</comment>
<dbReference type="InterPro" id="IPR012312">
    <property type="entry name" value="Hemerythrin-like"/>
</dbReference>
<dbReference type="EMBL" id="LHXO01000044">
    <property type="protein sequence ID" value="KXA94690.1"/>
    <property type="molecule type" value="Genomic_DNA"/>
</dbReference>
<organism evidence="2 3">
    <name type="scientific">candidate division MSBL1 archaeon SCGC-AAA259E19</name>
    <dbReference type="NCBI Taxonomy" id="1698264"/>
    <lineage>
        <taxon>Archaea</taxon>
        <taxon>Methanobacteriati</taxon>
        <taxon>Methanobacteriota</taxon>
        <taxon>candidate division MSBL1</taxon>
    </lineage>
</organism>
<evidence type="ECO:0000313" key="2">
    <source>
        <dbReference type="EMBL" id="KXA94690.1"/>
    </source>
</evidence>
<dbReference type="Gene3D" id="1.20.120.520">
    <property type="entry name" value="nmb1532 protein domain like"/>
    <property type="match status" value="1"/>
</dbReference>
<dbReference type="CDD" id="cd12108">
    <property type="entry name" value="Hr-like"/>
    <property type="match status" value="1"/>
</dbReference>
<dbReference type="PANTHER" id="PTHR39966:SF1">
    <property type="entry name" value="HEMERYTHRIN-LIKE DOMAIN-CONTAINING PROTEIN"/>
    <property type="match status" value="1"/>
</dbReference>
<name>A0A133UKN5_9EURY</name>
<dbReference type="Pfam" id="PF01814">
    <property type="entry name" value="Hemerythrin"/>
    <property type="match status" value="1"/>
</dbReference>
<feature type="domain" description="Hemerythrin-like" evidence="1">
    <location>
        <begin position="7"/>
        <end position="142"/>
    </location>
</feature>
<gene>
    <name evidence="2" type="ORF">AKJ65_03715</name>
</gene>
<keyword evidence="3" id="KW-1185">Reference proteome</keyword>
<dbReference type="AlphaFoldDB" id="A0A133UKN5"/>
<dbReference type="GO" id="GO:0005886">
    <property type="term" value="C:plasma membrane"/>
    <property type="evidence" value="ECO:0007669"/>
    <property type="project" value="TreeGrafter"/>
</dbReference>